<dbReference type="InterPro" id="IPR032831">
    <property type="entry name" value="LptM_cons"/>
</dbReference>
<dbReference type="EMBL" id="JBGMEK010000007">
    <property type="protein sequence ID" value="MFA0810354.1"/>
    <property type="molecule type" value="Genomic_DNA"/>
</dbReference>
<evidence type="ECO:0000256" key="7">
    <source>
        <dbReference type="SAM" id="MobiDB-lite"/>
    </source>
</evidence>
<keyword evidence="3" id="KW-0472">Membrane</keyword>
<dbReference type="Proteomes" id="UP001569428">
    <property type="component" value="Unassembled WGS sequence"/>
</dbReference>
<evidence type="ECO:0000313" key="10">
    <source>
        <dbReference type="Proteomes" id="UP001569428"/>
    </source>
</evidence>
<keyword evidence="6 9" id="KW-0449">Lipoprotein</keyword>
<evidence type="ECO:0000256" key="1">
    <source>
        <dbReference type="ARBA" id="ARBA00004459"/>
    </source>
</evidence>
<evidence type="ECO:0000256" key="3">
    <source>
        <dbReference type="ARBA" id="ARBA00023136"/>
    </source>
</evidence>
<feature type="compositionally biased region" description="Low complexity" evidence="7">
    <location>
        <begin position="61"/>
        <end position="77"/>
    </location>
</feature>
<evidence type="ECO:0000256" key="2">
    <source>
        <dbReference type="ARBA" id="ARBA00022729"/>
    </source>
</evidence>
<dbReference type="PROSITE" id="PS51257">
    <property type="entry name" value="PROKAR_LIPOPROTEIN"/>
    <property type="match status" value="1"/>
</dbReference>
<reference evidence="9 10" key="1">
    <citation type="submission" date="2024-08" db="EMBL/GenBank/DDBJ databases">
        <authorList>
            <person name="Ishaq N."/>
        </authorList>
    </citation>
    <scope>NUCLEOTIDE SEQUENCE [LARGE SCALE GENOMIC DNA]</scope>
    <source>
        <strain evidence="9 10">DSM 18651</strain>
    </source>
</reference>
<accession>A0ABV4NX91</accession>
<dbReference type="RefSeq" id="WP_371837955.1">
    <property type="nucleotide sequence ID" value="NZ_JBGMEK010000007.1"/>
</dbReference>
<feature type="compositionally biased region" description="Acidic residues" evidence="7">
    <location>
        <begin position="78"/>
        <end position="91"/>
    </location>
</feature>
<comment type="subcellular location">
    <subcellularLocation>
        <location evidence="1">Cell outer membrane</location>
        <topology evidence="1">Lipid-anchor</topology>
    </subcellularLocation>
</comment>
<dbReference type="Pfam" id="PF13627">
    <property type="entry name" value="LptM_cons"/>
    <property type="match status" value="1"/>
</dbReference>
<feature type="region of interest" description="Disordered" evidence="7">
    <location>
        <begin position="24"/>
        <end position="91"/>
    </location>
</feature>
<evidence type="ECO:0000256" key="8">
    <source>
        <dbReference type="SAM" id="SignalP"/>
    </source>
</evidence>
<dbReference type="NCBIfam" id="NF047847">
    <property type="entry name" value="SS_mature_LptM"/>
    <property type="match status" value="1"/>
</dbReference>
<feature type="compositionally biased region" description="Polar residues" evidence="7">
    <location>
        <begin position="40"/>
        <end position="56"/>
    </location>
</feature>
<evidence type="ECO:0000256" key="5">
    <source>
        <dbReference type="ARBA" id="ARBA00023237"/>
    </source>
</evidence>
<organism evidence="9 10">
    <name type="scientific">Microbulbifer epialgicus</name>
    <dbReference type="NCBI Taxonomy" id="393907"/>
    <lineage>
        <taxon>Bacteria</taxon>
        <taxon>Pseudomonadati</taxon>
        <taxon>Pseudomonadota</taxon>
        <taxon>Gammaproteobacteria</taxon>
        <taxon>Cellvibrionales</taxon>
        <taxon>Microbulbiferaceae</taxon>
        <taxon>Microbulbifer</taxon>
    </lineage>
</organism>
<evidence type="ECO:0000256" key="6">
    <source>
        <dbReference type="ARBA" id="ARBA00023288"/>
    </source>
</evidence>
<keyword evidence="4" id="KW-0564">Palmitate</keyword>
<feature type="chain" id="PRO_5046004496" evidence="8">
    <location>
        <begin position="21"/>
        <end position="91"/>
    </location>
</feature>
<keyword evidence="10" id="KW-1185">Reference proteome</keyword>
<name>A0ABV4NX91_9GAMM</name>
<sequence length="91" mass="9498">MPKKLFFSSLALLGASALFTGCGQKGPLYLPQAPAEPAPSITTGPPDTAPTSSTAVEPSGPVVEPAVEPTVEPVGEQPEFEEYPEEQETEK</sequence>
<keyword evidence="2 8" id="KW-0732">Signal</keyword>
<feature type="signal peptide" evidence="8">
    <location>
        <begin position="1"/>
        <end position="20"/>
    </location>
</feature>
<keyword evidence="5" id="KW-0998">Cell outer membrane</keyword>
<protein>
    <submittedName>
        <fullName evidence="9">Lipoprotein</fullName>
    </submittedName>
</protein>
<proteinExistence type="predicted"/>
<comment type="caution">
    <text evidence="9">The sequence shown here is derived from an EMBL/GenBank/DDBJ whole genome shotgun (WGS) entry which is preliminary data.</text>
</comment>
<evidence type="ECO:0000256" key="4">
    <source>
        <dbReference type="ARBA" id="ARBA00023139"/>
    </source>
</evidence>
<evidence type="ECO:0000313" key="9">
    <source>
        <dbReference type="EMBL" id="MFA0810354.1"/>
    </source>
</evidence>
<gene>
    <name evidence="9" type="ORF">ACCI49_05420</name>
</gene>